<evidence type="ECO:0000256" key="1">
    <source>
        <dbReference type="ARBA" id="ARBA00009884"/>
    </source>
</evidence>
<dbReference type="Gene3D" id="3.40.50.2060">
    <property type="match status" value="1"/>
</dbReference>
<dbReference type="Gene3D" id="1.25.40.60">
    <property type="match status" value="1"/>
</dbReference>
<dbReference type="SUPFAM" id="SSF56815">
    <property type="entry name" value="Sec1/munc18-like (SM) proteins"/>
    <property type="match status" value="1"/>
</dbReference>
<keyword evidence="3" id="KW-1185">Reference proteome</keyword>
<dbReference type="OrthoDB" id="10251230at2759"/>
<dbReference type="InterPro" id="IPR043154">
    <property type="entry name" value="Sec-1-like_dom1"/>
</dbReference>
<dbReference type="InterPro" id="IPR036045">
    <property type="entry name" value="Sec1-like_sf"/>
</dbReference>
<sequence length="628" mass="71908">MSISIRDKQIEIIKCMLNFNQPLSNSSNLDEPQWKVLVYDEFGQDIISPLLTIKELRDLGVTAYLLLKNDRDPIPDVPAIYFISPTPENVARLCQDLKNELYESYYLNFISPIPRTLLEDVAQAAIAANCVQQVCKIFDQYSNFISLEDELFYLKNPNQDIISYYSLNKGDVSENEMNEIINTITDSLFSVFVSLGSIPIIRCPKGTAAEFVAEKLDKKIRENLRDARNSLFVNDTLSSSNQLSFQRPLLILLDRNFDLATPLHHTWTYQALLHDVFELELNRINLDNHVSSPHVSSKESKKYDILSTDKLWKLQKGNPFPVVAESVQEELDRYKQYDNEIQSLKKSMDGRDNSEESFNFLNETSKLSNAISSLPELTEMKRLLEMHTNIATSLLGKIKERKLDIYYETEEKIMLKATLEKSIMEVINDPEAGTNEDKLRLFIIYYLCNPNLSQAELDQYLIQLKEANCDIDSLKYIKRYKTLSKRNYSNQYNDNTASGTVNTFSNLISKSSKFVMEGVKNLIVKQHKFPITRIADGLMEQKSSPDTDDYRYFDPKLIKSDGNRIKTPVSDAVVFVIGGGNYIEYQNLLDNAKTKTAGGFPKRIIYGCTEMINGSDLVKQFGKLGKEM</sequence>
<dbReference type="InterPro" id="IPR027482">
    <property type="entry name" value="Sec1-like_dom2"/>
</dbReference>
<dbReference type="EMBL" id="CAJNOC010000025">
    <property type="protein sequence ID" value="CAF0707532.1"/>
    <property type="molecule type" value="Genomic_DNA"/>
</dbReference>
<dbReference type="InterPro" id="IPR001619">
    <property type="entry name" value="Sec1-like"/>
</dbReference>
<evidence type="ECO:0000313" key="2">
    <source>
        <dbReference type="EMBL" id="CAF0707532.1"/>
    </source>
</evidence>
<accession>A0A813M735</accession>
<evidence type="ECO:0000313" key="3">
    <source>
        <dbReference type="Proteomes" id="UP000663879"/>
    </source>
</evidence>
<dbReference type="Proteomes" id="UP000663879">
    <property type="component" value="Unassembled WGS sequence"/>
</dbReference>
<dbReference type="InterPro" id="IPR043127">
    <property type="entry name" value="Sec-1-like_dom3a"/>
</dbReference>
<comment type="caution">
    <text evidence="2">The sequence shown here is derived from an EMBL/GenBank/DDBJ whole genome shotgun (WGS) entry which is preliminary data.</text>
</comment>
<dbReference type="PIRSF" id="PIRSF005715">
    <property type="entry name" value="VPS45_Sec1"/>
    <property type="match status" value="1"/>
</dbReference>
<dbReference type="PANTHER" id="PTHR11679">
    <property type="entry name" value="VESICLE PROTEIN SORTING-ASSOCIATED"/>
    <property type="match status" value="1"/>
</dbReference>
<dbReference type="Pfam" id="PF00995">
    <property type="entry name" value="Sec1"/>
    <property type="match status" value="1"/>
</dbReference>
<reference evidence="2" key="1">
    <citation type="submission" date="2021-02" db="EMBL/GenBank/DDBJ databases">
        <authorList>
            <person name="Nowell W R."/>
        </authorList>
    </citation>
    <scope>NUCLEOTIDE SEQUENCE</scope>
    <source>
        <strain evidence="2">Ploen Becks lab</strain>
    </source>
</reference>
<comment type="similarity">
    <text evidence="1">Belongs to the STXBP/unc-18/SEC1 family.</text>
</comment>
<dbReference type="AlphaFoldDB" id="A0A813M735"/>
<protein>
    <submittedName>
        <fullName evidence="2">Uncharacterized protein</fullName>
    </submittedName>
</protein>
<organism evidence="2 3">
    <name type="scientific">Brachionus calyciflorus</name>
    <dbReference type="NCBI Taxonomy" id="104777"/>
    <lineage>
        <taxon>Eukaryota</taxon>
        <taxon>Metazoa</taxon>
        <taxon>Spiralia</taxon>
        <taxon>Gnathifera</taxon>
        <taxon>Rotifera</taxon>
        <taxon>Eurotatoria</taxon>
        <taxon>Monogononta</taxon>
        <taxon>Pseudotrocha</taxon>
        <taxon>Ploima</taxon>
        <taxon>Brachionidae</taxon>
        <taxon>Brachionus</taxon>
    </lineage>
</organism>
<proteinExistence type="inferred from homology"/>
<dbReference type="FunFam" id="3.40.50.2060:FF:000002">
    <property type="entry name" value="sec1 family domain-containing protein 1"/>
    <property type="match status" value="1"/>
</dbReference>
<name>A0A813M735_9BILA</name>
<dbReference type="Gene3D" id="3.90.830.10">
    <property type="entry name" value="Syntaxin Binding Protein 1, Chain A, domain 2"/>
    <property type="match status" value="1"/>
</dbReference>
<gene>
    <name evidence="2" type="ORF">OXX778_LOCUS508</name>
</gene>
<dbReference type="GO" id="GO:0016192">
    <property type="term" value="P:vesicle-mediated transport"/>
    <property type="evidence" value="ECO:0007669"/>
    <property type="project" value="InterPro"/>
</dbReference>
<dbReference type="Gene3D" id="3.40.50.1910">
    <property type="match status" value="1"/>
</dbReference>